<organism evidence="4 5">
    <name type="scientific">Plasmodium relictum</name>
    <dbReference type="NCBI Taxonomy" id="85471"/>
    <lineage>
        <taxon>Eukaryota</taxon>
        <taxon>Sar</taxon>
        <taxon>Alveolata</taxon>
        <taxon>Apicomplexa</taxon>
        <taxon>Aconoidasida</taxon>
        <taxon>Haemosporida</taxon>
        <taxon>Plasmodiidae</taxon>
        <taxon>Plasmodium</taxon>
        <taxon>Plasmodium (Haemamoeba)</taxon>
    </lineage>
</organism>
<evidence type="ECO:0000256" key="3">
    <source>
        <dbReference type="SAM" id="Phobius"/>
    </source>
</evidence>
<gene>
    <name evidence="4" type="ORF">PRELSG_1138500</name>
</gene>
<dbReference type="RefSeq" id="XP_028534038.1">
    <property type="nucleotide sequence ID" value="XM_028677673.1"/>
</dbReference>
<dbReference type="KEGG" id="prel:PRELSG_1138500"/>
<dbReference type="OrthoDB" id="372051at2759"/>
<keyword evidence="3" id="KW-0812">Transmembrane</keyword>
<dbReference type="GeneID" id="39737164"/>
<feature type="region of interest" description="Disordered" evidence="2">
    <location>
        <begin position="1727"/>
        <end position="1747"/>
    </location>
</feature>
<evidence type="ECO:0000256" key="2">
    <source>
        <dbReference type="SAM" id="MobiDB-lite"/>
    </source>
</evidence>
<sequence>MILFKRNAESVCLCKYKNKEYLILAKIIVKNSPKEKKDSFKGILIKKYNSSNFKLEKKKISKFVDIIDFNNYDEKKKIIKINGMFYFTSFKKDKYKETILCIILSSFFLLFFSIKNLTFLHFTTLKENYSESFKENSIFNWFLINNKKEFFNCVLFIQKKRQELEIYFLYDYIKSKGVRGYNKYSLFFSDYLICIEKIKYMNNKHIESEGEENYIPINRKNNFSTKKKKKNINILSSKIYSSNRKSENNIEEFSKNNKPNIFHKRRYCKHHKNDKFIKKRIINLNIKYKKNHNRENLHSNNGNEGINYSENIYESKNNRENIKLKKSNNKIIKQINTKKSIISFSTVEILEENIYYDQKSKQLKKKVDKVEKKSRNCNFMKKNKTKKNSDNLSLENAISYTKEENNTIHDKFILDTLKKKFSSVCIHGGIKKKSIKSFKKKKNYYNLFLVTKKLTFYVYKLCCFSYIFKYCYCVIDLSKDYLYNFPILGNNTLDIFLNNKYNYQNTQSYDYFNLSNETVQIKKNFFTCKQLKNNIYVSICFNKNILGIASSNGKLYFYELSYIQEKFICNFLQKCDFNFSLISFIWIKKQKNKFLFTDNCNKIYIGELIYNNTNNTYSIAIYNSHIKLNGDIFFTLPNEFFCKKKKSFACFFSLSPFFLTFYFSKNKFYIIILNLYSKFLKYPFYKISSELFIHNNQLYEYRNSHIFIHSILNRNINLVSIIDIINRKKKYFFPLLRKKILEKIEKKNNVNKKKNSRKQKIRSFNYEFYNKKKNSREIRNNNFSFALISCYISIKKNYPNKIIKNHEEMFESDILLIKIEKTFQIFYIFKNSLNACFFNRRQIVLLKRNVFLNECKTEDINIYSSHLFIFTIYDNCILNETNKYIKQKVQNVFTHSVFNNILFMWSADKGGKLFYTYLKNYKNNNDKDLKLKSIFNVIKNKNISIPIQSIQWKKYNNTQISLIILTPYYLIIFFINNCKSNIIVIEKIIKFDFRKVFGNGILIESLKIKKKENLFALSTCNCIYIFSYNDFYEKIYLKALRRLQNKKIKKKKKHLILKISSKSLTYVILQQNNYPLLNKIKSKTISKTAKNISKENIVQGKVIIGNNLLNELEEKKKKIKKYLDRVHYKNLVQIKKKFLLIILKQKVNYLSAYKNNNIKHYKKVIKFKELYNCKKRNKNYKIKKNVSIRTSDGFFSYEHIFKDLNAYKCKIAQLYEPFFDKNYFSIRTNYIQKHESSDEESLLNFFYNTWINNLSKNTRKSFENHFDKPHFSNSLLLESIVEKMEKKKKKKNFTFQNYFKKSMNSTCNFSNNYNENIIHQNRPQIKETNKKKEYCIKPLGLVVYYRCTEGSKDILNDASGCNRTATLKNYKESSSVWFYKLKKNELLINEDKWGKKIKENYCLKLGGKSNCYIEIKSDDCLELLGGSYSMNEKSIEIKKEIHKNLLNENNEGFTFEMWIGIKEEFLNKHKFSNKDKKKHICLVQKGENEWNINLIIDKDKCYFLINFKQKKYQFDHFSFEYLRSIKLNNYYWSSISIVFNLTIDLIYVILSGNDTYFLNMCNNSYIIFYNSLLYPTNFFIDNNKKLSLYIGIKPSDGNKNGDEENTFIHNDKNKLISNKNKKYSKEFISFLITDIRLFATSRSAVIVIKENKAILTGDFDYEKNKEDIRNIKIKDKNELNNTHTHKIEQLIDDSKNKKSSFNSFDSFNLDNTKKEVYDYDILSNHSNDNNKKWNNKNEDEYKKEEKTNQLNNETKLNKNKWGKLIPEINKKENNFFKINEEEKDIKDKFSEFNNEIEEIKKKFNQINDEIKEKEKGKDERIMINNEEFFKFDSEKSNDSINDFSYNKLSSNQSYLSNESLYENKNCNKINSKIEEKKSNEISFSLNSISKINKKENLSEENYNILQTDKNSNKEQRENKLNFFDEINEDKKNNELNANEEKSFNYNFSKSDEVNDKLLNFNFSNDNNNDKENGYEKDPCVFDQNNTFETRKYSCDKNVSLFDDIHKYNKKDAKLKKVISKDLKNENEINLKKESKEHYNEKYINIILNEFKDKLKNEFFDIYVDKIKKKLSNSNIKKEETLENIKYQSQNESENENENENEKLTINYIKSKYQELVKKKEFLEKKKSYDKKKEELKKFKEKSQIEKEMDDYIKEHQLMNEYYIKKYKYDSENSYRTNRKSDEYEEDMSMSWNNEKIAHLKNDQSNFIKKNSNSMNSDKSDFSVYKKYKLKNFNEIDLSSSENNCEKKKKRKEKKKEKKWNKTDFMFNNCKKINEETIKYEESKSNEISILSDIKNEKKEEKKQKEKKVRDNIFSFSFENTKKKHIDELDNYKRNLKNGNGIDTSLNNLMNSKNIEENIMKKEKDNDNTINQEDINIGKKYYKYICPLTPYELFIIKHFFKNGINLELKEFRNKSYLSSPMNTISKYISRNPNNVRYIKYKIFLMKSLLKISLKYIIEKKYTKALKGCIKNGEYIKNFIRSYCILKTRKIKNDHKYFEFYLNLENVHFTMNELKNILKSNVRNIIICKILILINEYKHYKYIENSSLILILYSILCRIIVNKKLLNYVLKKFMLHLFIRGCLFYVQKICEFFFLIFPYEKNNLIISELYELSKNSFLRYSTFYNGNKFALINDYHLNFENCIKEFSPEWGYYIYTTSNFNIFSSNIKFNGFLKKNLDFSLISEEKYEFLLHTNSPIANNIKTFSSIDKSSSNNNENNKNNNNRRDSSNILQNHSNLDNIKTLLKVNKYSQKTSLLNYLLNYEKKKRNYYIIDDSLKHIEFSRKKTNYNLEKKVQLENRNFSKDKQLDHLMDKVTHDDYLDLSKYSYKNIYLLGNCPYCNNVFNFFTRSCNICQRFVHICYYFFIYCTYKYHCKLCDATYSEKCLEKFKNGFNCFYCGLFFISK</sequence>
<keyword evidence="5" id="KW-1185">Reference proteome</keyword>
<evidence type="ECO:0000313" key="4">
    <source>
        <dbReference type="EMBL" id="CRH01037.1"/>
    </source>
</evidence>
<feature type="coiled-coil region" evidence="1">
    <location>
        <begin position="2063"/>
        <end position="2148"/>
    </location>
</feature>
<feature type="coiled-coil region" evidence="1">
    <location>
        <begin position="1782"/>
        <end position="1816"/>
    </location>
</feature>
<protein>
    <submittedName>
        <fullName evidence="4">Uncharacterized protein</fullName>
    </submittedName>
</protein>
<keyword evidence="3" id="KW-0472">Membrane</keyword>
<feature type="region of interest" description="Disordered" evidence="2">
    <location>
        <begin position="2706"/>
        <end position="2728"/>
    </location>
</feature>
<name>A0A1J1H8Q2_PLARL</name>
<dbReference type="Proteomes" id="UP000220158">
    <property type="component" value="Chromosome 11"/>
</dbReference>
<dbReference type="OMA" id="IFFINNC"/>
<feature type="compositionally biased region" description="Basic and acidic residues" evidence="2">
    <location>
        <begin position="1728"/>
        <end position="1747"/>
    </location>
</feature>
<accession>A0A1J1H8Q2</accession>
<evidence type="ECO:0000313" key="5">
    <source>
        <dbReference type="Proteomes" id="UP000220158"/>
    </source>
</evidence>
<reference evidence="4 5" key="1">
    <citation type="submission" date="2015-04" db="EMBL/GenBank/DDBJ databases">
        <authorList>
            <consortium name="Pathogen Informatics"/>
        </authorList>
    </citation>
    <scope>NUCLEOTIDE SEQUENCE [LARGE SCALE GENOMIC DNA]</scope>
    <source>
        <strain evidence="4 5">SGS1</strain>
    </source>
</reference>
<feature type="compositionally biased region" description="Low complexity" evidence="2">
    <location>
        <begin position="2706"/>
        <end position="2719"/>
    </location>
</feature>
<proteinExistence type="predicted"/>
<keyword evidence="1" id="KW-0175">Coiled coil</keyword>
<dbReference type="EMBL" id="LN835306">
    <property type="protein sequence ID" value="CRH01037.1"/>
    <property type="molecule type" value="Genomic_DNA"/>
</dbReference>
<evidence type="ECO:0000256" key="1">
    <source>
        <dbReference type="SAM" id="Coils"/>
    </source>
</evidence>
<keyword evidence="3" id="KW-1133">Transmembrane helix</keyword>
<feature type="transmembrane region" description="Helical" evidence="3">
    <location>
        <begin position="99"/>
        <end position="122"/>
    </location>
</feature>
<dbReference type="VEuPathDB" id="PlasmoDB:PRELSG_1138500"/>